<evidence type="ECO:0000313" key="2">
    <source>
        <dbReference type="WBParaSite" id="nRc.2.0.1.t19909-RA"/>
    </source>
</evidence>
<dbReference type="AlphaFoldDB" id="A0A915J1D0"/>
<organism evidence="1 2">
    <name type="scientific">Romanomermis culicivorax</name>
    <name type="common">Nematode worm</name>
    <dbReference type="NCBI Taxonomy" id="13658"/>
    <lineage>
        <taxon>Eukaryota</taxon>
        <taxon>Metazoa</taxon>
        <taxon>Ecdysozoa</taxon>
        <taxon>Nematoda</taxon>
        <taxon>Enoplea</taxon>
        <taxon>Dorylaimia</taxon>
        <taxon>Mermithida</taxon>
        <taxon>Mermithoidea</taxon>
        <taxon>Mermithidae</taxon>
        <taxon>Romanomermis</taxon>
    </lineage>
</organism>
<dbReference type="WBParaSite" id="nRc.2.0.1.t19909-RA">
    <property type="protein sequence ID" value="nRc.2.0.1.t19909-RA"/>
    <property type="gene ID" value="nRc.2.0.1.g19909"/>
</dbReference>
<name>A0A915J1D0_ROMCU</name>
<reference evidence="2" key="1">
    <citation type="submission" date="2022-11" db="UniProtKB">
        <authorList>
            <consortium name="WormBaseParasite"/>
        </authorList>
    </citation>
    <scope>IDENTIFICATION</scope>
</reference>
<protein>
    <submittedName>
        <fullName evidence="2">Uncharacterized protein</fullName>
    </submittedName>
</protein>
<accession>A0A915J1D0</accession>
<sequence>MNNNVNVYQIIKKAKMEELGKGLQCEWPNIIFGCVVLCSACQTYNILPNILLFIWLIFNALQQSPNEVVNSSVGWGCDEDFGVVNSVARSIEEIQEVLFIQIKRILLWWIALEE</sequence>
<keyword evidence="1" id="KW-1185">Reference proteome</keyword>
<evidence type="ECO:0000313" key="1">
    <source>
        <dbReference type="Proteomes" id="UP000887565"/>
    </source>
</evidence>
<dbReference type="Proteomes" id="UP000887565">
    <property type="component" value="Unplaced"/>
</dbReference>
<proteinExistence type="predicted"/>